<dbReference type="GO" id="GO:0003988">
    <property type="term" value="F:acetyl-CoA C-acyltransferase activity"/>
    <property type="evidence" value="ECO:0007669"/>
    <property type="project" value="UniProtKB-EC"/>
</dbReference>
<evidence type="ECO:0000259" key="8">
    <source>
        <dbReference type="Pfam" id="PF02803"/>
    </source>
</evidence>
<evidence type="ECO:0000256" key="2">
    <source>
        <dbReference type="ARBA" id="ARBA00012705"/>
    </source>
</evidence>
<evidence type="ECO:0000256" key="5">
    <source>
        <dbReference type="ARBA" id="ARBA00030755"/>
    </source>
</evidence>
<dbReference type="InterPro" id="IPR020616">
    <property type="entry name" value="Thiolase_N"/>
</dbReference>
<keyword evidence="10" id="KW-1185">Reference proteome</keyword>
<dbReference type="PANTHER" id="PTHR18919:SF107">
    <property type="entry name" value="ACETYL-COA ACETYLTRANSFERASE, CYTOSOLIC"/>
    <property type="match status" value="1"/>
</dbReference>
<dbReference type="PROSITE" id="PS00737">
    <property type="entry name" value="THIOLASE_2"/>
    <property type="match status" value="1"/>
</dbReference>
<protein>
    <recommendedName>
        <fullName evidence="2">acetyl-CoA C-acetyltransferase</fullName>
        <ecNumber evidence="2">2.3.1.9</ecNumber>
    </recommendedName>
    <alternativeName>
        <fullName evidence="5">Acetoacetyl-CoA thiolase</fullName>
    </alternativeName>
</protein>
<reference evidence="9 10" key="1">
    <citation type="journal article" date="2020" name="Microorganisms">
        <title>New Insight into Antimicrobial Compounds from Food and Marine-Sourced Carnobacterium Species through Phenotype and Genome Analyses.</title>
        <authorList>
            <person name="Begrem S."/>
            <person name="Ivaniuk F."/>
            <person name="Gigout-Chevalier F."/>
            <person name="Kolypczuk L."/>
            <person name="Bonnetot S."/>
            <person name="Leroi F."/>
            <person name="Grovel O."/>
            <person name="Delbarre-Ladrat C."/>
            <person name="Passerini D."/>
        </authorList>
    </citation>
    <scope>NUCLEOTIDE SEQUENCE [LARGE SCALE GENOMIC DNA]</scope>
    <source>
        <strain evidence="9 10">MIP2551</strain>
    </source>
</reference>
<feature type="domain" description="Thiolase C-terminal" evidence="8">
    <location>
        <begin position="287"/>
        <end position="413"/>
    </location>
</feature>
<dbReference type="Proteomes" id="UP000638836">
    <property type="component" value="Unassembled WGS sequence"/>
</dbReference>
<feature type="domain" description="Thiolase N-terminal" evidence="7">
    <location>
        <begin position="10"/>
        <end position="277"/>
    </location>
</feature>
<dbReference type="InterPro" id="IPR020613">
    <property type="entry name" value="Thiolase_CS"/>
</dbReference>
<dbReference type="CDD" id="cd00751">
    <property type="entry name" value="thiolase"/>
    <property type="match status" value="1"/>
</dbReference>
<dbReference type="PROSITE" id="PS00099">
    <property type="entry name" value="THIOLASE_3"/>
    <property type="match status" value="1"/>
</dbReference>
<evidence type="ECO:0000313" key="10">
    <source>
        <dbReference type="Proteomes" id="UP000638836"/>
    </source>
</evidence>
<dbReference type="InterPro" id="IPR002155">
    <property type="entry name" value="Thiolase"/>
</dbReference>
<keyword evidence="4 6" id="KW-0012">Acyltransferase</keyword>
<evidence type="ECO:0000256" key="1">
    <source>
        <dbReference type="ARBA" id="ARBA00010982"/>
    </source>
</evidence>
<evidence type="ECO:0000256" key="4">
    <source>
        <dbReference type="ARBA" id="ARBA00023315"/>
    </source>
</evidence>
<dbReference type="SUPFAM" id="SSF53901">
    <property type="entry name" value="Thiolase-like"/>
    <property type="match status" value="2"/>
</dbReference>
<dbReference type="InterPro" id="IPR020617">
    <property type="entry name" value="Thiolase_C"/>
</dbReference>
<comment type="similarity">
    <text evidence="1 6">Belongs to the thiolase-like superfamily. Thiolase family.</text>
</comment>
<organism evidence="9 10">
    <name type="scientific">Carnobacterium inhibens</name>
    <dbReference type="NCBI Taxonomy" id="147709"/>
    <lineage>
        <taxon>Bacteria</taxon>
        <taxon>Bacillati</taxon>
        <taxon>Bacillota</taxon>
        <taxon>Bacilli</taxon>
        <taxon>Lactobacillales</taxon>
        <taxon>Carnobacteriaceae</taxon>
        <taxon>Carnobacterium</taxon>
    </lineage>
</organism>
<keyword evidence="3 6" id="KW-0808">Transferase</keyword>
<dbReference type="PANTHER" id="PTHR18919">
    <property type="entry name" value="ACETYL-COA C-ACYLTRANSFERASE"/>
    <property type="match status" value="1"/>
</dbReference>
<dbReference type="EC" id="2.3.1.9" evidence="2"/>
<evidence type="ECO:0000259" key="7">
    <source>
        <dbReference type="Pfam" id="PF00108"/>
    </source>
</evidence>
<comment type="caution">
    <text evidence="9">The sequence shown here is derived from an EMBL/GenBank/DDBJ whole genome shotgun (WGS) entry which is preliminary data.</text>
</comment>
<dbReference type="NCBIfam" id="TIGR01930">
    <property type="entry name" value="AcCoA-C-Actrans"/>
    <property type="match status" value="1"/>
</dbReference>
<dbReference type="PIRSF" id="PIRSF000429">
    <property type="entry name" value="Ac-CoA_Ac_transf"/>
    <property type="match status" value="1"/>
</dbReference>
<proteinExistence type="inferred from homology"/>
<dbReference type="EMBL" id="WNJQ01000016">
    <property type="protein sequence ID" value="MBC9826333.1"/>
    <property type="molecule type" value="Genomic_DNA"/>
</dbReference>
<dbReference type="InterPro" id="IPR016039">
    <property type="entry name" value="Thiolase-like"/>
</dbReference>
<name>A0ABR7TEE0_9LACT</name>
<evidence type="ECO:0000313" key="9">
    <source>
        <dbReference type="EMBL" id="MBC9826333.1"/>
    </source>
</evidence>
<sequence length="419" mass="44578">MPRMRTDDPIVIVGAARTPIGAYLGGLKTVPAGELGAIALNEAIKRAGIKSEEIEEVIAGQAMGTQEESNIGRVIGLKAGLKKQSTGMTVNRICGSGIQSAISAAQELMTMDVDFIAAGGVESLSRSEYYLPLESRWEGFKAGNFTVIDANLALHKHAQPNPDYPEITHMGDTAEKVAERYAITREEQDTFAVDSQRKASSAIERGRLAQEIVPVEVIGRRKGVITVVDKDEHPRPGTNMESLARLKPAFRKDGKGTITAGNASGLNDGAAFEVFTKASVAKERGLDVMAKIVDFAIAGCDPNVMGLGPVYAINKVLSQNKLTLEDIDILEINEAFAAQTLGCMKELGIDPGTELYERLNPNGGAIALGHPLGMSGARIITSLCYEFKNHPEKKYAIASACIGGGQGIALLLENGSVNE</sequence>
<dbReference type="RefSeq" id="WP_187949200.1">
    <property type="nucleotide sequence ID" value="NZ_WNJQ01000016.1"/>
</dbReference>
<evidence type="ECO:0000256" key="6">
    <source>
        <dbReference type="RuleBase" id="RU003557"/>
    </source>
</evidence>
<dbReference type="Gene3D" id="3.40.47.10">
    <property type="match status" value="2"/>
</dbReference>
<dbReference type="Pfam" id="PF02803">
    <property type="entry name" value="Thiolase_C"/>
    <property type="match status" value="1"/>
</dbReference>
<accession>A0ABR7TEE0</accession>
<evidence type="ECO:0000256" key="3">
    <source>
        <dbReference type="ARBA" id="ARBA00022679"/>
    </source>
</evidence>
<dbReference type="InterPro" id="IPR020610">
    <property type="entry name" value="Thiolase_AS"/>
</dbReference>
<gene>
    <name evidence="9" type="ORF">GLO26_11110</name>
</gene>
<dbReference type="Pfam" id="PF00108">
    <property type="entry name" value="Thiolase_N"/>
    <property type="match status" value="1"/>
</dbReference>